<keyword evidence="9" id="KW-0482">Metalloprotease</keyword>
<dbReference type="Pfam" id="PF17820">
    <property type="entry name" value="PDZ_6"/>
    <property type="match status" value="1"/>
</dbReference>
<dbReference type="Gene3D" id="2.30.42.10">
    <property type="match status" value="1"/>
</dbReference>
<dbReference type="InterPro" id="IPR036034">
    <property type="entry name" value="PDZ_sf"/>
</dbReference>
<feature type="transmembrane region" description="Helical" evidence="12">
    <location>
        <begin position="348"/>
        <end position="368"/>
    </location>
</feature>
<evidence type="ECO:0000313" key="14">
    <source>
        <dbReference type="EMBL" id="GAA3926118.1"/>
    </source>
</evidence>
<dbReference type="RefSeq" id="WP_344817591.1">
    <property type="nucleotide sequence ID" value="NZ_BAABCP010000001.1"/>
</dbReference>
<dbReference type="CDD" id="cd06163">
    <property type="entry name" value="S2P-M50_PDZ_RseP-like"/>
    <property type="match status" value="1"/>
</dbReference>
<evidence type="ECO:0000256" key="1">
    <source>
        <dbReference type="ARBA" id="ARBA00001947"/>
    </source>
</evidence>
<dbReference type="EMBL" id="BAABCP010000001">
    <property type="protein sequence ID" value="GAA3926118.1"/>
    <property type="molecule type" value="Genomic_DNA"/>
</dbReference>
<accession>A0ABP7MPI5</accession>
<evidence type="ECO:0000256" key="3">
    <source>
        <dbReference type="ARBA" id="ARBA00007931"/>
    </source>
</evidence>
<dbReference type="PANTHER" id="PTHR42837:SF2">
    <property type="entry name" value="MEMBRANE METALLOPROTEASE ARASP2, CHLOROPLASTIC-RELATED"/>
    <property type="match status" value="1"/>
</dbReference>
<evidence type="ECO:0000256" key="11">
    <source>
        <dbReference type="SAM" id="MobiDB-lite"/>
    </source>
</evidence>
<feature type="transmembrane region" description="Helical" evidence="12">
    <location>
        <begin position="123"/>
        <end position="145"/>
    </location>
</feature>
<dbReference type="PANTHER" id="PTHR42837">
    <property type="entry name" value="REGULATOR OF SIGMA-E PROTEASE RSEP"/>
    <property type="match status" value="1"/>
</dbReference>
<evidence type="ECO:0000256" key="12">
    <source>
        <dbReference type="SAM" id="Phobius"/>
    </source>
</evidence>
<comment type="caution">
    <text evidence="14">The sequence shown here is derived from an EMBL/GenBank/DDBJ whole genome shotgun (WGS) entry which is preliminary data.</text>
</comment>
<feature type="compositionally biased region" description="Basic and acidic residues" evidence="11">
    <location>
        <begin position="244"/>
        <end position="259"/>
    </location>
</feature>
<protein>
    <submittedName>
        <fullName evidence="14">Site-2 protease family protein</fullName>
    </submittedName>
</protein>
<feature type="domain" description="PDZ" evidence="13">
    <location>
        <begin position="146"/>
        <end position="229"/>
    </location>
</feature>
<evidence type="ECO:0000256" key="10">
    <source>
        <dbReference type="ARBA" id="ARBA00023136"/>
    </source>
</evidence>
<evidence type="ECO:0000313" key="15">
    <source>
        <dbReference type="Proteomes" id="UP001501591"/>
    </source>
</evidence>
<gene>
    <name evidence="14" type="ORF">GCM10022383_01620</name>
</gene>
<evidence type="ECO:0000256" key="9">
    <source>
        <dbReference type="ARBA" id="ARBA00023049"/>
    </source>
</evidence>
<feature type="transmembrane region" description="Helical" evidence="12">
    <location>
        <begin position="407"/>
        <end position="431"/>
    </location>
</feature>
<evidence type="ECO:0000256" key="2">
    <source>
        <dbReference type="ARBA" id="ARBA00004141"/>
    </source>
</evidence>
<comment type="similarity">
    <text evidence="3">Belongs to the peptidase M50B family.</text>
</comment>
<keyword evidence="15" id="KW-1185">Reference proteome</keyword>
<evidence type="ECO:0000259" key="13">
    <source>
        <dbReference type="SMART" id="SM00228"/>
    </source>
</evidence>
<organism evidence="14 15">
    <name type="scientific">Microbacterium soli</name>
    <dbReference type="NCBI Taxonomy" id="446075"/>
    <lineage>
        <taxon>Bacteria</taxon>
        <taxon>Bacillati</taxon>
        <taxon>Actinomycetota</taxon>
        <taxon>Actinomycetes</taxon>
        <taxon>Micrococcales</taxon>
        <taxon>Microbacteriaceae</taxon>
        <taxon>Microbacterium</taxon>
    </lineage>
</organism>
<evidence type="ECO:0000256" key="7">
    <source>
        <dbReference type="ARBA" id="ARBA00022833"/>
    </source>
</evidence>
<keyword evidence="4 14" id="KW-0645">Protease</keyword>
<dbReference type="InterPro" id="IPR004387">
    <property type="entry name" value="Pept_M50_Zn"/>
</dbReference>
<reference evidence="15" key="1">
    <citation type="journal article" date="2019" name="Int. J. Syst. Evol. Microbiol.">
        <title>The Global Catalogue of Microorganisms (GCM) 10K type strain sequencing project: providing services to taxonomists for standard genome sequencing and annotation.</title>
        <authorList>
            <consortium name="The Broad Institute Genomics Platform"/>
            <consortium name="The Broad Institute Genome Sequencing Center for Infectious Disease"/>
            <person name="Wu L."/>
            <person name="Ma J."/>
        </authorList>
    </citation>
    <scope>NUCLEOTIDE SEQUENCE [LARGE SCALE GENOMIC DNA]</scope>
    <source>
        <strain evidence="15">JCM 17024</strain>
    </source>
</reference>
<dbReference type="InterPro" id="IPR041489">
    <property type="entry name" value="PDZ_6"/>
</dbReference>
<dbReference type="Pfam" id="PF02163">
    <property type="entry name" value="Peptidase_M50"/>
    <property type="match status" value="1"/>
</dbReference>
<dbReference type="SUPFAM" id="SSF50156">
    <property type="entry name" value="PDZ domain-like"/>
    <property type="match status" value="1"/>
</dbReference>
<evidence type="ECO:0000256" key="8">
    <source>
        <dbReference type="ARBA" id="ARBA00022989"/>
    </source>
</evidence>
<comment type="subcellular location">
    <subcellularLocation>
        <location evidence="2">Membrane</location>
        <topology evidence="2">Multi-pass membrane protein</topology>
    </subcellularLocation>
</comment>
<name>A0ABP7MPI5_9MICO</name>
<dbReference type="GO" id="GO:0006508">
    <property type="term" value="P:proteolysis"/>
    <property type="evidence" value="ECO:0007669"/>
    <property type="project" value="UniProtKB-KW"/>
</dbReference>
<keyword evidence="6" id="KW-0378">Hydrolase</keyword>
<feature type="region of interest" description="Disordered" evidence="11">
    <location>
        <begin position="242"/>
        <end position="261"/>
    </location>
</feature>
<sequence>MEILLYLGGILFMLVGLGVSIGLHEVGHLVPAKLFGVRVGQYMIGFGPRLWSKRIGETEYGVKALPVGGFISMSGMYPPSTRTGPANGVFAALVQDARVANDETIAEGEEERVFYRLPVWKRVIVMLGGPLMNLVLAIVMFTLMASGIGIQQASTSVAAVSECMIPAAVEQQQTCTADDPAAPAAEAGFQPGDRLVSMDGEPVTTFAAASQIIQDSPGRTIDVVVERQGKDIDLRLTPVAAQRQETDAQGRPVTDDKGRPVTRSVGYAGITAQLEYAHQPIWTGAEMTWQQVVGVTDLVIQLPQKLWNVGESLFTGSQRDPNGPLSVVGVGRIAGEVAATNAPVLDRFAVLLNLLGALNIALFVFNLIPLLPLDGGHVIVALWDGLKHAWAKVTGRPAPGPADATRLVPVTIVVAVLLIAMGALLIIADIVKPLNLLG</sequence>
<keyword evidence="8 12" id="KW-1133">Transmembrane helix</keyword>
<comment type="cofactor">
    <cofactor evidence="1">
        <name>Zn(2+)</name>
        <dbReference type="ChEBI" id="CHEBI:29105"/>
    </cofactor>
</comment>
<keyword evidence="10 12" id="KW-0472">Membrane</keyword>
<evidence type="ECO:0000256" key="6">
    <source>
        <dbReference type="ARBA" id="ARBA00022801"/>
    </source>
</evidence>
<dbReference type="InterPro" id="IPR008915">
    <property type="entry name" value="Peptidase_M50"/>
</dbReference>
<dbReference type="SMART" id="SM00228">
    <property type="entry name" value="PDZ"/>
    <property type="match status" value="1"/>
</dbReference>
<evidence type="ECO:0000256" key="4">
    <source>
        <dbReference type="ARBA" id="ARBA00022670"/>
    </source>
</evidence>
<dbReference type="InterPro" id="IPR001478">
    <property type="entry name" value="PDZ"/>
</dbReference>
<keyword evidence="5 12" id="KW-0812">Transmembrane</keyword>
<dbReference type="GO" id="GO:0008233">
    <property type="term" value="F:peptidase activity"/>
    <property type="evidence" value="ECO:0007669"/>
    <property type="project" value="UniProtKB-KW"/>
</dbReference>
<proteinExistence type="inferred from homology"/>
<evidence type="ECO:0000256" key="5">
    <source>
        <dbReference type="ARBA" id="ARBA00022692"/>
    </source>
</evidence>
<dbReference type="Proteomes" id="UP001501591">
    <property type="component" value="Unassembled WGS sequence"/>
</dbReference>
<keyword evidence="7" id="KW-0862">Zinc</keyword>